<proteinExistence type="predicted"/>
<protein>
    <submittedName>
        <fullName evidence="1">Uncharacterized protein</fullName>
    </submittedName>
</protein>
<dbReference type="AlphaFoldDB" id="A0A6J4MQ58"/>
<reference evidence="1" key="1">
    <citation type="submission" date="2020-02" db="EMBL/GenBank/DDBJ databases">
        <authorList>
            <person name="Meier V. D."/>
        </authorList>
    </citation>
    <scope>NUCLEOTIDE SEQUENCE</scope>
    <source>
        <strain evidence="1">AVDCRST_MAG93</strain>
    </source>
</reference>
<name>A0A6J4MQ58_9CHLR</name>
<sequence>MKYVRLYADEAGESHFEDVEVELTPIDYAPPAPPVNLSTPEPARASLFMSAPPG</sequence>
<evidence type="ECO:0000313" key="1">
    <source>
        <dbReference type="EMBL" id="CAA9363367.1"/>
    </source>
</evidence>
<feature type="non-terminal residue" evidence="1">
    <location>
        <position position="54"/>
    </location>
</feature>
<dbReference type="EMBL" id="CADCTR010002625">
    <property type="protein sequence ID" value="CAA9363367.1"/>
    <property type="molecule type" value="Genomic_DNA"/>
</dbReference>
<organism evidence="1">
    <name type="scientific">uncultured Chloroflexia bacterium</name>
    <dbReference type="NCBI Taxonomy" id="1672391"/>
    <lineage>
        <taxon>Bacteria</taxon>
        <taxon>Bacillati</taxon>
        <taxon>Chloroflexota</taxon>
        <taxon>Chloroflexia</taxon>
        <taxon>environmental samples</taxon>
    </lineage>
</organism>
<accession>A0A6J4MQ58</accession>
<gene>
    <name evidence="1" type="ORF">AVDCRST_MAG93-7789</name>
</gene>